<keyword evidence="2" id="KW-1003">Cell membrane</keyword>
<evidence type="ECO:0000256" key="3">
    <source>
        <dbReference type="ARBA" id="ARBA00022692"/>
    </source>
</evidence>
<comment type="subcellular location">
    <subcellularLocation>
        <location evidence="1">Cell membrane</location>
        <topology evidence="1">Multi-pass membrane protein</topology>
    </subcellularLocation>
</comment>
<dbReference type="AlphaFoldDB" id="A0A9D1N4P9"/>
<evidence type="ECO:0000256" key="4">
    <source>
        <dbReference type="ARBA" id="ARBA00022989"/>
    </source>
</evidence>
<organism evidence="8 9">
    <name type="scientific">Candidatus Aphodomorpha intestinavium</name>
    <dbReference type="NCBI Taxonomy" id="2840672"/>
    <lineage>
        <taxon>Bacteria</taxon>
        <taxon>Bacillati</taxon>
        <taxon>Bacillota</taxon>
        <taxon>Clostridia</taxon>
        <taxon>Eubacteriales</taxon>
        <taxon>Candidatus Aphodomorpha</taxon>
    </lineage>
</organism>
<comment type="caution">
    <text evidence="8">The sequence shown here is derived from an EMBL/GenBank/DDBJ whole genome shotgun (WGS) entry which is preliminary data.</text>
</comment>
<keyword evidence="3 6" id="KW-0812">Transmembrane</keyword>
<evidence type="ECO:0000313" key="9">
    <source>
        <dbReference type="Proteomes" id="UP000824128"/>
    </source>
</evidence>
<evidence type="ECO:0000313" key="8">
    <source>
        <dbReference type="EMBL" id="HIU94881.1"/>
    </source>
</evidence>
<evidence type="ECO:0000256" key="6">
    <source>
        <dbReference type="SAM" id="Phobius"/>
    </source>
</evidence>
<feature type="transmembrane region" description="Helical" evidence="6">
    <location>
        <begin position="21"/>
        <end position="46"/>
    </location>
</feature>
<evidence type="ECO:0000256" key="5">
    <source>
        <dbReference type="ARBA" id="ARBA00023136"/>
    </source>
</evidence>
<feature type="transmembrane region" description="Helical" evidence="6">
    <location>
        <begin position="178"/>
        <end position="203"/>
    </location>
</feature>
<evidence type="ECO:0000256" key="1">
    <source>
        <dbReference type="ARBA" id="ARBA00004651"/>
    </source>
</evidence>
<reference evidence="8" key="1">
    <citation type="submission" date="2020-10" db="EMBL/GenBank/DDBJ databases">
        <authorList>
            <person name="Gilroy R."/>
        </authorList>
    </citation>
    <scope>NUCLEOTIDE SEQUENCE</scope>
    <source>
        <strain evidence="8">ChiGjej2B2-16831</strain>
    </source>
</reference>
<dbReference type="Proteomes" id="UP000824128">
    <property type="component" value="Unassembled WGS sequence"/>
</dbReference>
<keyword evidence="5 6" id="KW-0472">Membrane</keyword>
<reference evidence="8" key="2">
    <citation type="journal article" date="2021" name="PeerJ">
        <title>Extensive microbial diversity within the chicken gut microbiome revealed by metagenomics and culture.</title>
        <authorList>
            <person name="Gilroy R."/>
            <person name="Ravi A."/>
            <person name="Getino M."/>
            <person name="Pursley I."/>
            <person name="Horton D.L."/>
            <person name="Alikhan N.F."/>
            <person name="Baker D."/>
            <person name="Gharbi K."/>
            <person name="Hall N."/>
            <person name="Watson M."/>
            <person name="Adriaenssens E.M."/>
            <person name="Foster-Nyarko E."/>
            <person name="Jarju S."/>
            <person name="Secka A."/>
            <person name="Antonio M."/>
            <person name="Oren A."/>
            <person name="Chaudhuri R.R."/>
            <person name="La Ragione R."/>
            <person name="Hildebrand F."/>
            <person name="Pallen M.J."/>
        </authorList>
    </citation>
    <scope>NUCLEOTIDE SEQUENCE</scope>
    <source>
        <strain evidence="8">ChiGjej2B2-16831</strain>
    </source>
</reference>
<evidence type="ECO:0000259" key="7">
    <source>
        <dbReference type="Pfam" id="PF06271"/>
    </source>
</evidence>
<dbReference type="PANTHER" id="PTHR36115:SF6">
    <property type="entry name" value="PROLINE-RICH ANTIGEN HOMOLOG"/>
    <property type="match status" value="1"/>
</dbReference>
<dbReference type="InterPro" id="IPR051791">
    <property type="entry name" value="Pra-immunoreactive"/>
</dbReference>
<dbReference type="GO" id="GO:0005886">
    <property type="term" value="C:plasma membrane"/>
    <property type="evidence" value="ECO:0007669"/>
    <property type="project" value="UniProtKB-SubCell"/>
</dbReference>
<dbReference type="Pfam" id="PF06271">
    <property type="entry name" value="RDD"/>
    <property type="match status" value="1"/>
</dbReference>
<evidence type="ECO:0000256" key="2">
    <source>
        <dbReference type="ARBA" id="ARBA00022475"/>
    </source>
</evidence>
<accession>A0A9D1N4P9</accession>
<gene>
    <name evidence="8" type="ORF">IAD24_06940</name>
</gene>
<protein>
    <submittedName>
        <fullName evidence="8">RDD family protein</fullName>
    </submittedName>
</protein>
<feature type="domain" description="RDD" evidence="7">
    <location>
        <begin position="13"/>
        <end position="222"/>
    </location>
</feature>
<sequence length="259" mass="28415">MQRGSCVVDLQKASVWKRISALLLDGILLSILTVGFAFLLSLAIGYDAHSARLARYYSDYETEYGITFSISQEEFASLDEAAQQRYEAAYAALAEDAGAAQTFAEVMRLTILIITFGVLLGMLALEFFVPLLFKNGQTLGKKVFGLAVVRRDCVRLAPLLLLVRTLLGKYTIETMIPILLLFLIFFGGLGFVGLAVLAALLVLQVGLVAGTRNNSAIHDLLAQTVVVDMASQMIFDSEQELLAYREQMQAERAARDPYG</sequence>
<feature type="transmembrane region" description="Helical" evidence="6">
    <location>
        <begin position="111"/>
        <end position="133"/>
    </location>
</feature>
<dbReference type="PANTHER" id="PTHR36115">
    <property type="entry name" value="PROLINE-RICH ANTIGEN HOMOLOG-RELATED"/>
    <property type="match status" value="1"/>
</dbReference>
<proteinExistence type="predicted"/>
<name>A0A9D1N4P9_9FIRM</name>
<keyword evidence="4 6" id="KW-1133">Transmembrane helix</keyword>
<dbReference type="InterPro" id="IPR010432">
    <property type="entry name" value="RDD"/>
</dbReference>
<dbReference type="EMBL" id="DVNZ01000223">
    <property type="protein sequence ID" value="HIU94881.1"/>
    <property type="molecule type" value="Genomic_DNA"/>
</dbReference>